<dbReference type="HOGENOM" id="CLU_1105255_0_0_2"/>
<dbReference type="InterPro" id="IPR029052">
    <property type="entry name" value="Metallo-depent_PP-like"/>
</dbReference>
<sequence>MDMIAILSNLHSNLPALAEVLSIVEKMKEEGTDVKKIYILSAFGLMPYPEETYKLLSGGQGKIISVVSGKYDRLLAKWNELSDEEKEEAVGKELVEVMDIYWDELGHEGRKWVRNMTERFIAEKFDWNEFYFTYGLLENPDEMPAENQPPSYYEAKYADLKKYEVIAVAGREPYAVNTKIGKIVCPGIAGLGREPTFALVDTKTLHVSFETFEYKIKEVEDRIMELEIPQATKEYLKDILYRGKPFP</sequence>
<dbReference type="Gene3D" id="3.60.21.10">
    <property type="match status" value="1"/>
</dbReference>
<dbReference type="PIR" id="H69493">
    <property type="entry name" value="H69493"/>
</dbReference>
<dbReference type="Proteomes" id="UP000002199">
    <property type="component" value="Chromosome"/>
</dbReference>
<name>O28326_ARCFU</name>
<evidence type="ECO:0000313" key="1">
    <source>
        <dbReference type="EMBL" id="AAB89306.1"/>
    </source>
</evidence>
<dbReference type="AlphaFoldDB" id="O28326"/>
<evidence type="ECO:0008006" key="3">
    <source>
        <dbReference type="Google" id="ProtNLM"/>
    </source>
</evidence>
<evidence type="ECO:0000313" key="2">
    <source>
        <dbReference type="Proteomes" id="UP000002199"/>
    </source>
</evidence>
<gene>
    <name evidence="1" type="ordered locus">AF_1953</name>
</gene>
<dbReference type="eggNOG" id="arCOG01143">
    <property type="taxonomic scope" value="Archaea"/>
</dbReference>
<accession>O28326</accession>
<reference evidence="1 2" key="1">
    <citation type="journal article" date="1997" name="Nature">
        <title>The complete genome sequence of the hyperthermophilic, sulphate-reducing archaeon Archaeoglobus fulgidus.</title>
        <authorList>
            <person name="Klenk H.P."/>
            <person name="Clayton R.A."/>
            <person name="Tomb J."/>
            <person name="White O."/>
            <person name="Nelson K.E."/>
            <person name="Ketchum K.A."/>
            <person name="Dodson R.J."/>
            <person name="Gwinn M."/>
            <person name="Hickey E.K."/>
            <person name="Peterson J.D."/>
            <person name="Richardson D.L."/>
            <person name="Kerlavage A.R."/>
            <person name="Graham D.E."/>
            <person name="Kyrpides N.C."/>
            <person name="Fleischmann R.D."/>
            <person name="Quackenbush J."/>
            <person name="Lee N.H."/>
            <person name="Sutton G.G."/>
            <person name="Gill S."/>
            <person name="Kirkness E.F."/>
            <person name="Dougherty B.A."/>
            <person name="McKenney K."/>
            <person name="Adams M.D."/>
            <person name="Loftus B."/>
            <person name="Peterson S."/>
            <person name="Reich C.I."/>
            <person name="McNeil L.K."/>
            <person name="Badger J.H."/>
            <person name="Glodek A."/>
            <person name="Zhou L."/>
            <person name="Overbeek R."/>
            <person name="Gocayne J.D."/>
            <person name="Weidman J.F."/>
            <person name="McDonald L."/>
            <person name="Utterback T."/>
            <person name="Cotton M.D."/>
            <person name="Spriggs T."/>
            <person name="Artiach P."/>
            <person name="Kaine B.P."/>
            <person name="Sykes S.M."/>
            <person name="Sadow P.W."/>
            <person name="D'Andrea K.P."/>
            <person name="Bowman C."/>
            <person name="Fujii C."/>
            <person name="Garland S.A."/>
            <person name="Mason T.M."/>
            <person name="Olsen G.J."/>
            <person name="Fraser C.M."/>
            <person name="Smith H.O."/>
            <person name="Woese C.R."/>
            <person name="Venter J.C."/>
        </authorList>
    </citation>
    <scope>NUCLEOTIDE SEQUENCE [LARGE SCALE GENOMIC DNA]</scope>
    <source>
        <strain evidence="2">ATCC 49558 / DSM 4304 / JCM 9628 / NBRC 100126 / VC-16</strain>
    </source>
</reference>
<keyword evidence="2" id="KW-1185">Reference proteome</keyword>
<protein>
    <recommendedName>
        <fullName evidence="3">Metallophosphatase family protein</fullName>
    </recommendedName>
</protein>
<organism evidence="1 2">
    <name type="scientific">Archaeoglobus fulgidus (strain ATCC 49558 / DSM 4304 / JCM 9628 / NBRC 100126 / VC-16)</name>
    <dbReference type="NCBI Taxonomy" id="224325"/>
    <lineage>
        <taxon>Archaea</taxon>
        <taxon>Methanobacteriati</taxon>
        <taxon>Methanobacteriota</taxon>
        <taxon>Archaeoglobi</taxon>
        <taxon>Archaeoglobales</taxon>
        <taxon>Archaeoglobaceae</taxon>
        <taxon>Archaeoglobus</taxon>
    </lineage>
</organism>
<dbReference type="EMBL" id="AE000782">
    <property type="protein sequence ID" value="AAB89306.1"/>
    <property type="molecule type" value="Genomic_DNA"/>
</dbReference>
<dbReference type="EnsemblBacteria" id="AAB89306">
    <property type="protein sequence ID" value="AAB89306"/>
    <property type="gene ID" value="AF_1953"/>
</dbReference>
<proteinExistence type="predicted"/>
<dbReference type="KEGG" id="afu:AF_1953"/>
<dbReference type="PhylomeDB" id="O28326"/>
<dbReference type="PaxDb" id="224325-AF_1953"/>
<dbReference type="STRING" id="224325.AF_1953"/>
<dbReference type="SUPFAM" id="SSF56300">
    <property type="entry name" value="Metallo-dependent phosphatases"/>
    <property type="match status" value="1"/>
</dbReference>